<proteinExistence type="inferred from homology"/>
<evidence type="ECO:0000256" key="4">
    <source>
        <dbReference type="ARBA" id="ARBA00022786"/>
    </source>
</evidence>
<evidence type="ECO:0000256" key="2">
    <source>
        <dbReference type="ARBA" id="ARBA00022618"/>
    </source>
</evidence>
<sequence length="78" mass="8727">MSDSQYPKLIAFKNVFEIVDDAWLEDSLSDDDIDLPQGEDLATDEGELETGDVLEASREDDRWTDLALEEVTGPAPLR</sequence>
<comment type="similarity">
    <text evidence="1">Belongs to the APC13 family.</text>
</comment>
<organism evidence="7 8">
    <name type="scientific">Chrysophaeum taylorii</name>
    <dbReference type="NCBI Taxonomy" id="2483200"/>
    <lineage>
        <taxon>Eukaryota</taxon>
        <taxon>Sar</taxon>
        <taxon>Stramenopiles</taxon>
        <taxon>Ochrophyta</taxon>
        <taxon>Pelagophyceae</taxon>
        <taxon>Pelagomonadales</taxon>
        <taxon>Pelagomonadaceae</taxon>
        <taxon>Chrysophaeum</taxon>
    </lineage>
</organism>
<name>A0AAD7UAA2_9STRA</name>
<evidence type="ECO:0000256" key="6">
    <source>
        <dbReference type="SAM" id="MobiDB-lite"/>
    </source>
</evidence>
<accession>A0AAD7UAA2</accession>
<gene>
    <name evidence="7" type="ORF">CTAYLR_000644</name>
</gene>
<keyword evidence="5" id="KW-0131">Cell cycle</keyword>
<evidence type="ECO:0000313" key="8">
    <source>
        <dbReference type="Proteomes" id="UP001230188"/>
    </source>
</evidence>
<dbReference type="GO" id="GO:0051301">
    <property type="term" value="P:cell division"/>
    <property type="evidence" value="ECO:0007669"/>
    <property type="project" value="UniProtKB-KW"/>
</dbReference>
<keyword evidence="4" id="KW-0833">Ubl conjugation pathway</keyword>
<dbReference type="AlphaFoldDB" id="A0AAD7UAA2"/>
<keyword evidence="2" id="KW-0132">Cell division</keyword>
<evidence type="ECO:0008006" key="9">
    <source>
        <dbReference type="Google" id="ProtNLM"/>
    </source>
</evidence>
<dbReference type="EMBL" id="JAQMWT010000524">
    <property type="protein sequence ID" value="KAJ8600277.1"/>
    <property type="molecule type" value="Genomic_DNA"/>
</dbReference>
<dbReference type="InterPro" id="IPR008401">
    <property type="entry name" value="Apc13"/>
</dbReference>
<keyword evidence="8" id="KW-1185">Reference proteome</keyword>
<keyword evidence="3" id="KW-0498">Mitosis</keyword>
<evidence type="ECO:0000313" key="7">
    <source>
        <dbReference type="EMBL" id="KAJ8600277.1"/>
    </source>
</evidence>
<evidence type="ECO:0000256" key="5">
    <source>
        <dbReference type="ARBA" id="ARBA00023306"/>
    </source>
</evidence>
<comment type="caution">
    <text evidence="7">The sequence shown here is derived from an EMBL/GenBank/DDBJ whole genome shotgun (WGS) entry which is preliminary data.</text>
</comment>
<reference evidence="7" key="1">
    <citation type="submission" date="2023-01" db="EMBL/GenBank/DDBJ databases">
        <title>Metagenome sequencing of chrysophaentin producing Chrysophaeum taylorii.</title>
        <authorList>
            <person name="Davison J."/>
            <person name="Bewley C."/>
        </authorList>
    </citation>
    <scope>NUCLEOTIDE SEQUENCE</scope>
    <source>
        <strain evidence="7">NIES-1699</strain>
    </source>
</reference>
<dbReference type="GO" id="GO:0005680">
    <property type="term" value="C:anaphase-promoting complex"/>
    <property type="evidence" value="ECO:0007669"/>
    <property type="project" value="InterPro"/>
</dbReference>
<dbReference type="Pfam" id="PF05839">
    <property type="entry name" value="Apc13p"/>
    <property type="match status" value="1"/>
</dbReference>
<evidence type="ECO:0000256" key="1">
    <source>
        <dbReference type="ARBA" id="ARBA00006940"/>
    </source>
</evidence>
<dbReference type="Proteomes" id="UP001230188">
    <property type="component" value="Unassembled WGS sequence"/>
</dbReference>
<feature type="compositionally biased region" description="Acidic residues" evidence="6">
    <location>
        <begin position="41"/>
        <end position="52"/>
    </location>
</feature>
<protein>
    <recommendedName>
        <fullName evidence="9">Anaphase-promoting complex subunit 13</fullName>
    </recommendedName>
</protein>
<feature type="region of interest" description="Disordered" evidence="6">
    <location>
        <begin position="29"/>
        <end position="55"/>
    </location>
</feature>
<evidence type="ECO:0000256" key="3">
    <source>
        <dbReference type="ARBA" id="ARBA00022776"/>
    </source>
</evidence>